<keyword evidence="2 3" id="KW-0408">Iron</keyword>
<evidence type="ECO:0000256" key="2">
    <source>
        <dbReference type="ARBA" id="ARBA00023004"/>
    </source>
</evidence>
<keyword evidence="3" id="KW-0560">Oxidoreductase</keyword>
<dbReference type="RefSeq" id="XP_031379936.1">
    <property type="nucleotide sequence ID" value="XM_031524076.1"/>
</dbReference>
<dbReference type="Pfam" id="PF14226">
    <property type="entry name" value="DIOX_N"/>
    <property type="match status" value="1"/>
</dbReference>
<dbReference type="GeneID" id="116195098"/>
<reference evidence="6" key="2">
    <citation type="submission" date="2025-08" db="UniProtKB">
        <authorList>
            <consortium name="RefSeq"/>
        </authorList>
    </citation>
    <scope>IDENTIFICATION</scope>
    <source>
        <tissue evidence="6">Leaf</tissue>
    </source>
</reference>
<accession>A0A6P8CEP2</accession>
<dbReference type="GO" id="GO:0016491">
    <property type="term" value="F:oxidoreductase activity"/>
    <property type="evidence" value="ECO:0007669"/>
    <property type="project" value="UniProtKB-KW"/>
</dbReference>
<keyword evidence="1 3" id="KW-0479">Metal-binding</keyword>
<dbReference type="InterPro" id="IPR050231">
    <property type="entry name" value="Iron_ascorbate_oxido_reductase"/>
</dbReference>
<dbReference type="InterPro" id="IPR026992">
    <property type="entry name" value="DIOX_N"/>
</dbReference>
<keyword evidence="5" id="KW-1185">Reference proteome</keyword>
<dbReference type="InterPro" id="IPR027443">
    <property type="entry name" value="IPNS-like_sf"/>
</dbReference>
<organism evidence="5 6">
    <name type="scientific">Punica granatum</name>
    <name type="common">Pomegranate</name>
    <dbReference type="NCBI Taxonomy" id="22663"/>
    <lineage>
        <taxon>Eukaryota</taxon>
        <taxon>Viridiplantae</taxon>
        <taxon>Streptophyta</taxon>
        <taxon>Embryophyta</taxon>
        <taxon>Tracheophyta</taxon>
        <taxon>Spermatophyta</taxon>
        <taxon>Magnoliopsida</taxon>
        <taxon>eudicotyledons</taxon>
        <taxon>Gunneridae</taxon>
        <taxon>Pentapetalae</taxon>
        <taxon>rosids</taxon>
        <taxon>malvids</taxon>
        <taxon>Myrtales</taxon>
        <taxon>Lythraceae</taxon>
        <taxon>Punica</taxon>
    </lineage>
</organism>
<evidence type="ECO:0000256" key="1">
    <source>
        <dbReference type="ARBA" id="ARBA00022723"/>
    </source>
</evidence>
<feature type="domain" description="Fe2OG dioxygenase" evidence="4">
    <location>
        <begin position="265"/>
        <end position="368"/>
    </location>
</feature>
<dbReference type="OrthoDB" id="288590at2759"/>
<evidence type="ECO:0000313" key="5">
    <source>
        <dbReference type="Proteomes" id="UP000515151"/>
    </source>
</evidence>
<proteinExistence type="inferred from homology"/>
<evidence type="ECO:0000259" key="4">
    <source>
        <dbReference type="PROSITE" id="PS51471"/>
    </source>
</evidence>
<evidence type="ECO:0000313" key="6">
    <source>
        <dbReference type="RefSeq" id="XP_031379936.1"/>
    </source>
</evidence>
<dbReference type="GO" id="GO:0046872">
    <property type="term" value="F:metal ion binding"/>
    <property type="evidence" value="ECO:0007669"/>
    <property type="project" value="UniProtKB-KW"/>
</dbReference>
<dbReference type="AlphaFoldDB" id="A0A6P8CEP2"/>
<name>A0A6P8CEP2_PUNGR</name>
<dbReference type="PROSITE" id="PS51471">
    <property type="entry name" value="FE2OG_OXY"/>
    <property type="match status" value="1"/>
</dbReference>
<comment type="similarity">
    <text evidence="3">Belongs to the iron/ascorbate-dependent oxidoreductase family.</text>
</comment>
<dbReference type="Proteomes" id="UP000515151">
    <property type="component" value="Chromosome 1"/>
</dbReference>
<gene>
    <name evidence="6" type="primary">LOC116195098</name>
</gene>
<dbReference type="InterPro" id="IPR044861">
    <property type="entry name" value="IPNS-like_FE2OG_OXY"/>
</dbReference>
<dbReference type="Pfam" id="PF03171">
    <property type="entry name" value="2OG-FeII_Oxy"/>
    <property type="match status" value="1"/>
</dbReference>
<protein>
    <submittedName>
        <fullName evidence="6">Gibberellin 2-beta-dioxygenase 8-like isoform X1</fullName>
    </submittedName>
</protein>
<dbReference type="Gene3D" id="2.60.120.330">
    <property type="entry name" value="B-lactam Antibiotic, Isopenicillin N Synthase, Chain"/>
    <property type="match status" value="1"/>
</dbReference>
<dbReference type="InterPro" id="IPR005123">
    <property type="entry name" value="Oxoglu/Fe-dep_dioxygenase_dom"/>
</dbReference>
<dbReference type="SUPFAM" id="SSF51197">
    <property type="entry name" value="Clavaminate synthase-like"/>
    <property type="match status" value="1"/>
</dbReference>
<evidence type="ECO:0000256" key="3">
    <source>
        <dbReference type="RuleBase" id="RU003682"/>
    </source>
</evidence>
<reference evidence="5" key="1">
    <citation type="journal article" date="2020" name="Plant Biotechnol. J.">
        <title>The pomegranate (Punica granatum L.) draft genome dissects genetic divergence between soft- and hard-seeded cultivars.</title>
        <authorList>
            <person name="Luo X."/>
            <person name="Li H."/>
            <person name="Wu Z."/>
            <person name="Yao W."/>
            <person name="Zhao P."/>
            <person name="Cao D."/>
            <person name="Yu H."/>
            <person name="Li K."/>
            <person name="Poudel K."/>
            <person name="Zhao D."/>
            <person name="Zhang F."/>
            <person name="Xia X."/>
            <person name="Chen L."/>
            <person name="Wang Q."/>
            <person name="Jing D."/>
            <person name="Cao S."/>
        </authorList>
    </citation>
    <scope>NUCLEOTIDE SEQUENCE [LARGE SCALE GENOMIC DNA]</scope>
    <source>
        <strain evidence="5">cv. Tunisia</strain>
    </source>
</reference>
<sequence>MVKLCSAPWNSRCPPTRIYVYDMIRYGPCTRTLMDLGTISALKGLHIPSKFIPTSTMTTTEAYDPCFEPPFELIISTLLQNHSPEIDNNHKLSPTNQTLMYEKQDYNCKFTVLPLVDISHLGLEEGHPMREECEREIAWAAKDWGFFQIVNHGIPRQVLEQMKGEQEKVFRQPFCVKRAGGGKLLNLGEECYRWGNPTATCLRQMSWSEAFHIPINDISRIEDESLRSAIEIFAAVATNLAEKIVEVLAANLRAEGTDYFRVNCTRDSCYLRMNRYPPCPNFSSEVFGLMPHTDSDFLAIVCQDSVGGLQLMKDDGTWASVSPNPNALVINVGDLLQAWSNGVYKSVKHRVMASAKEERHSMAFFYCPKSNTVIKSCINPSIYRNFSFLEYRLQVQKDVKATGDKVGLSRFLL</sequence>
<dbReference type="PANTHER" id="PTHR47990">
    <property type="entry name" value="2-OXOGLUTARATE (2OG) AND FE(II)-DEPENDENT OXYGENASE SUPERFAMILY PROTEIN-RELATED"/>
    <property type="match status" value="1"/>
</dbReference>